<feature type="domain" description="FAD-binding PCMH-type" evidence="8">
    <location>
        <begin position="53"/>
        <end position="233"/>
    </location>
</feature>
<evidence type="ECO:0000256" key="5">
    <source>
        <dbReference type="ARBA" id="ARBA00022827"/>
    </source>
</evidence>
<sequence length="523" mass="57243">MEAAMFCTRLVLLALLLALSSPPCKLIQGPTGFGPLDVLQATSKASTDFGGFVSGPPSAVLRPRSPRDISLLLGHLSSSDPSGRWAATVAARGAGHSIHGQAQAPGGIVVEMDSLPSSIRVRRSRSIPYADVAGGATWAELLEECLKVGLAPRSWTDYLHITVGGTLSNAGISGQAFKHGPQVSNVLQLDVVTGKGELVTCSPTSSSELFYAVLGGLGQFGIITRARILLQEAPKKVRWVRAFYDDFHTFTKDQELLISLPEMVDYVEGFVVLNEQSLDSSSNAFHSHVDFIAELRKDRTKIHYCVEFAVHDYSLTETTSAEHVVEEVSGKMSYMSSHIYSVEVSYFDFLNRVTVEEMNLRRRGLWEVPHPWLNFFVPESGINEFKDLLLDYISPEEFEGPVLIYPLLRDKWSANTSVVLPESDVSERVVYVVGILRSANPKTCSPRCLLGLLRCHRQIADAASRIGAKQYLGHQPSPAHWQDHFGSKWGRFAALKARFDPLGILGPGQGIFPSSSNPTSSST</sequence>
<dbReference type="InterPro" id="IPR015345">
    <property type="entry name" value="Cytokinin_DH_FAD/cytokin-bd"/>
</dbReference>
<evidence type="ECO:0000313" key="9">
    <source>
        <dbReference type="EMBL" id="KAJ6821144.1"/>
    </source>
</evidence>
<evidence type="ECO:0000259" key="8">
    <source>
        <dbReference type="PROSITE" id="PS51387"/>
    </source>
</evidence>
<dbReference type="Pfam" id="PF01565">
    <property type="entry name" value="FAD_binding_4"/>
    <property type="match status" value="1"/>
</dbReference>
<dbReference type="InterPro" id="IPR016170">
    <property type="entry name" value="Cytok_DH_C_sf"/>
</dbReference>
<evidence type="ECO:0000256" key="4">
    <source>
        <dbReference type="ARBA" id="ARBA00022630"/>
    </source>
</evidence>
<gene>
    <name evidence="9" type="ORF">M6B38_395860</name>
</gene>
<dbReference type="InterPro" id="IPR006094">
    <property type="entry name" value="Oxid_FAD_bind_N"/>
</dbReference>
<dbReference type="InterPro" id="IPR016169">
    <property type="entry name" value="FAD-bd_PCMH_sub2"/>
</dbReference>
<dbReference type="InterPro" id="IPR016167">
    <property type="entry name" value="FAD-bd_PCMH_sub1"/>
</dbReference>
<evidence type="ECO:0000313" key="10">
    <source>
        <dbReference type="Proteomes" id="UP001140949"/>
    </source>
</evidence>
<comment type="cofactor">
    <cofactor evidence="1">
        <name>FAD</name>
        <dbReference type="ChEBI" id="CHEBI:57692"/>
    </cofactor>
</comment>
<proteinExistence type="inferred from homology"/>
<feature type="signal peptide" evidence="7">
    <location>
        <begin position="1"/>
        <end position="26"/>
    </location>
</feature>
<comment type="similarity">
    <text evidence="2">Belongs to the oxygen-dependent FAD-linked oxidoreductase family.</text>
</comment>
<dbReference type="Gene3D" id="3.30.465.10">
    <property type="match status" value="1"/>
</dbReference>
<dbReference type="Pfam" id="PF09265">
    <property type="entry name" value="Cytokin-bind"/>
    <property type="match status" value="1"/>
</dbReference>
<keyword evidence="5" id="KW-0274">FAD</keyword>
<dbReference type="InterPro" id="IPR036318">
    <property type="entry name" value="FAD-bd_PCMH-like_sf"/>
</dbReference>
<evidence type="ECO:0000256" key="6">
    <source>
        <dbReference type="ARBA" id="ARBA00023002"/>
    </source>
</evidence>
<keyword evidence="10" id="KW-1185">Reference proteome</keyword>
<dbReference type="GO" id="GO:0009690">
    <property type="term" value="P:cytokinin metabolic process"/>
    <property type="evidence" value="ECO:0007669"/>
    <property type="project" value="InterPro"/>
</dbReference>
<dbReference type="PROSITE" id="PS51387">
    <property type="entry name" value="FAD_PCMH"/>
    <property type="match status" value="1"/>
</dbReference>
<dbReference type="PANTHER" id="PTHR13878">
    <property type="entry name" value="GULONOLACTONE OXIDASE"/>
    <property type="match status" value="1"/>
</dbReference>
<dbReference type="EMBL" id="JANAVB010025098">
    <property type="protein sequence ID" value="KAJ6821144.1"/>
    <property type="molecule type" value="Genomic_DNA"/>
</dbReference>
<dbReference type="InterPro" id="IPR016166">
    <property type="entry name" value="FAD-bd_PCMH"/>
</dbReference>
<keyword evidence="6" id="KW-0560">Oxidoreductase</keyword>
<dbReference type="GO" id="GO:0071949">
    <property type="term" value="F:FAD binding"/>
    <property type="evidence" value="ECO:0007669"/>
    <property type="project" value="InterPro"/>
</dbReference>
<evidence type="ECO:0000256" key="7">
    <source>
        <dbReference type="SAM" id="SignalP"/>
    </source>
</evidence>
<dbReference type="Proteomes" id="UP001140949">
    <property type="component" value="Unassembled WGS sequence"/>
</dbReference>
<protein>
    <recommendedName>
        <fullName evidence="3">cytokinin dehydrogenase</fullName>
        <ecNumber evidence="3">1.5.99.12</ecNumber>
    </recommendedName>
</protein>
<dbReference type="SUPFAM" id="SSF55103">
    <property type="entry name" value="FAD-linked oxidases, C-terminal domain"/>
    <property type="match status" value="1"/>
</dbReference>
<dbReference type="SUPFAM" id="SSF56176">
    <property type="entry name" value="FAD-binding/transporter-associated domain-like"/>
    <property type="match status" value="1"/>
</dbReference>
<keyword evidence="7" id="KW-0732">Signal</keyword>
<evidence type="ECO:0000256" key="1">
    <source>
        <dbReference type="ARBA" id="ARBA00001974"/>
    </source>
</evidence>
<dbReference type="EC" id="1.5.99.12" evidence="3"/>
<dbReference type="Gene3D" id="3.40.462.10">
    <property type="entry name" value="FAD-linked oxidases, C-terminal domain"/>
    <property type="match status" value="1"/>
</dbReference>
<keyword evidence="4" id="KW-0285">Flavoprotein</keyword>
<name>A0AAX6FXK2_IRIPA</name>
<dbReference type="PANTHER" id="PTHR13878:SF59">
    <property type="entry name" value="CYTOKININ DEHYDROGENASE 8"/>
    <property type="match status" value="1"/>
</dbReference>
<dbReference type="InterPro" id="IPR050432">
    <property type="entry name" value="FAD-linked_Oxidoreductases_BP"/>
</dbReference>
<reference evidence="9" key="2">
    <citation type="submission" date="2023-04" db="EMBL/GenBank/DDBJ databases">
        <authorList>
            <person name="Bruccoleri R.E."/>
            <person name="Oakeley E.J."/>
            <person name="Faust A.-M."/>
            <person name="Dessus-Babus S."/>
            <person name="Altorfer M."/>
            <person name="Burckhardt D."/>
            <person name="Oertli M."/>
            <person name="Naumann U."/>
            <person name="Petersen F."/>
            <person name="Wong J."/>
        </authorList>
    </citation>
    <scope>NUCLEOTIDE SEQUENCE</scope>
    <source>
        <strain evidence="9">GSM-AAB239-AS_SAM_17_03QT</strain>
        <tissue evidence="9">Leaf</tissue>
    </source>
</reference>
<comment type="caution">
    <text evidence="9">The sequence shown here is derived from an EMBL/GenBank/DDBJ whole genome shotgun (WGS) entry which is preliminary data.</text>
</comment>
<dbReference type="GO" id="GO:0019139">
    <property type="term" value="F:cytokinin dehydrogenase activity"/>
    <property type="evidence" value="ECO:0007669"/>
    <property type="project" value="UniProtKB-EC"/>
</dbReference>
<dbReference type="Gene3D" id="3.30.43.10">
    <property type="entry name" value="Uridine Diphospho-n-acetylenolpyruvylglucosamine Reductase, domain 2"/>
    <property type="match status" value="1"/>
</dbReference>
<dbReference type="AlphaFoldDB" id="A0AAX6FXK2"/>
<organism evidence="9 10">
    <name type="scientific">Iris pallida</name>
    <name type="common">Sweet iris</name>
    <dbReference type="NCBI Taxonomy" id="29817"/>
    <lineage>
        <taxon>Eukaryota</taxon>
        <taxon>Viridiplantae</taxon>
        <taxon>Streptophyta</taxon>
        <taxon>Embryophyta</taxon>
        <taxon>Tracheophyta</taxon>
        <taxon>Spermatophyta</taxon>
        <taxon>Magnoliopsida</taxon>
        <taxon>Liliopsida</taxon>
        <taxon>Asparagales</taxon>
        <taxon>Iridaceae</taxon>
        <taxon>Iridoideae</taxon>
        <taxon>Irideae</taxon>
        <taxon>Iris</taxon>
    </lineage>
</organism>
<reference evidence="9" key="1">
    <citation type="journal article" date="2023" name="GigaByte">
        <title>Genome assembly of the bearded iris, Iris pallida Lam.</title>
        <authorList>
            <person name="Bruccoleri R.E."/>
            <person name="Oakeley E.J."/>
            <person name="Faust A.M.E."/>
            <person name="Altorfer M."/>
            <person name="Dessus-Babus S."/>
            <person name="Burckhardt D."/>
            <person name="Oertli M."/>
            <person name="Naumann U."/>
            <person name="Petersen F."/>
            <person name="Wong J."/>
        </authorList>
    </citation>
    <scope>NUCLEOTIDE SEQUENCE</scope>
    <source>
        <strain evidence="9">GSM-AAB239-AS_SAM_17_03QT</strain>
    </source>
</reference>
<evidence type="ECO:0000256" key="3">
    <source>
        <dbReference type="ARBA" id="ARBA00011928"/>
    </source>
</evidence>
<accession>A0AAX6FXK2</accession>
<dbReference type="InterPro" id="IPR016164">
    <property type="entry name" value="FAD-linked_Oxase-like_C"/>
</dbReference>
<feature type="chain" id="PRO_5043735743" description="cytokinin dehydrogenase" evidence="7">
    <location>
        <begin position="27"/>
        <end position="523"/>
    </location>
</feature>
<evidence type="ECO:0000256" key="2">
    <source>
        <dbReference type="ARBA" id="ARBA00005466"/>
    </source>
</evidence>